<proteinExistence type="predicted"/>
<feature type="region of interest" description="Disordered" evidence="1">
    <location>
        <begin position="1"/>
        <end position="57"/>
    </location>
</feature>
<evidence type="ECO:0000313" key="2">
    <source>
        <dbReference type="EMBL" id="KAH1083456.1"/>
    </source>
</evidence>
<dbReference type="AlphaFoldDB" id="A0A9D3VIC7"/>
<comment type="caution">
    <text evidence="2">The sequence shown here is derived from an EMBL/GenBank/DDBJ whole genome shotgun (WGS) entry which is preliminary data.</text>
</comment>
<organism evidence="2 3">
    <name type="scientific">Gossypium stocksii</name>
    <dbReference type="NCBI Taxonomy" id="47602"/>
    <lineage>
        <taxon>Eukaryota</taxon>
        <taxon>Viridiplantae</taxon>
        <taxon>Streptophyta</taxon>
        <taxon>Embryophyta</taxon>
        <taxon>Tracheophyta</taxon>
        <taxon>Spermatophyta</taxon>
        <taxon>Magnoliopsida</taxon>
        <taxon>eudicotyledons</taxon>
        <taxon>Gunneridae</taxon>
        <taxon>Pentapetalae</taxon>
        <taxon>rosids</taxon>
        <taxon>malvids</taxon>
        <taxon>Malvales</taxon>
        <taxon>Malvaceae</taxon>
        <taxon>Malvoideae</taxon>
        <taxon>Gossypium</taxon>
    </lineage>
</organism>
<keyword evidence="3" id="KW-1185">Reference proteome</keyword>
<reference evidence="2 3" key="1">
    <citation type="journal article" date="2021" name="Plant Biotechnol. J.">
        <title>Multi-omics assisted identification of the key and species-specific regulatory components of drought-tolerant mechanisms in Gossypium stocksii.</title>
        <authorList>
            <person name="Yu D."/>
            <person name="Ke L."/>
            <person name="Zhang D."/>
            <person name="Wu Y."/>
            <person name="Sun Y."/>
            <person name="Mei J."/>
            <person name="Sun J."/>
            <person name="Sun Y."/>
        </authorList>
    </citation>
    <scope>NUCLEOTIDE SEQUENCE [LARGE SCALE GENOMIC DNA]</scope>
    <source>
        <strain evidence="3">cv. E1</strain>
        <tissue evidence="2">Leaf</tissue>
    </source>
</reference>
<dbReference type="EMBL" id="JAIQCV010000007">
    <property type="protein sequence ID" value="KAH1083456.1"/>
    <property type="molecule type" value="Genomic_DNA"/>
</dbReference>
<sequence>MTSKFEKLHERLDRLEERAQRERTSPSQRTETRSSRKQTSNDYLRRGPYRDSYSTRTSIRNNSSFKFEAYYGDKREGLRNPSYTPNVLVHRESNPSYTPNVFKDSSDKFQLHYLPDERRFHLIEKCKVEDEIIPQVLKGKQGDKSKWYLPKEGGYANNLLPFQTIYGSWVFGNDFVRLMNKRVCDLESFFATKWPDLRVIYLQEGGYDAIPVASCFKII</sequence>
<feature type="compositionally biased region" description="Basic and acidic residues" evidence="1">
    <location>
        <begin position="1"/>
        <end position="34"/>
    </location>
</feature>
<evidence type="ECO:0000313" key="3">
    <source>
        <dbReference type="Proteomes" id="UP000828251"/>
    </source>
</evidence>
<protein>
    <submittedName>
        <fullName evidence="2">Uncharacterized protein</fullName>
    </submittedName>
</protein>
<name>A0A9D3VIC7_9ROSI</name>
<gene>
    <name evidence="2" type="ORF">J1N35_023217</name>
</gene>
<evidence type="ECO:0000256" key="1">
    <source>
        <dbReference type="SAM" id="MobiDB-lite"/>
    </source>
</evidence>
<accession>A0A9D3VIC7</accession>
<dbReference type="Proteomes" id="UP000828251">
    <property type="component" value="Unassembled WGS sequence"/>
</dbReference>